<dbReference type="PANTHER" id="PTHR42924:SF3">
    <property type="entry name" value="POLYMERASE_HISTIDINOL PHOSPHATASE N-TERMINAL DOMAIN-CONTAINING PROTEIN"/>
    <property type="match status" value="1"/>
</dbReference>
<gene>
    <name evidence="2" type="ORF">OW729_18595</name>
</gene>
<dbReference type="Proteomes" id="UP001144612">
    <property type="component" value="Unassembled WGS sequence"/>
</dbReference>
<dbReference type="Gene3D" id="3.20.20.140">
    <property type="entry name" value="Metal-dependent hydrolases"/>
    <property type="match status" value="1"/>
</dbReference>
<accession>A0ABT4DE64</accession>
<comment type="caution">
    <text evidence="2">The sequence shown here is derived from an EMBL/GenBank/DDBJ whole genome shotgun (WGS) entry which is preliminary data.</text>
</comment>
<proteinExistence type="predicted"/>
<feature type="domain" description="Polymerase/histidinol phosphatase N-terminal" evidence="1">
    <location>
        <begin position="101"/>
        <end position="175"/>
    </location>
</feature>
<dbReference type="InterPro" id="IPR003141">
    <property type="entry name" value="Pol/His_phosphatase_N"/>
</dbReference>
<reference evidence="2" key="1">
    <citation type="submission" date="2022-12" db="EMBL/GenBank/DDBJ databases">
        <title>Clostridium sp. nov., isolated from industrial wastewater.</title>
        <authorList>
            <person name="Jiayan W."/>
        </authorList>
    </citation>
    <scope>NUCLEOTIDE SEQUENCE</scope>
    <source>
        <strain evidence="2">ZC22-4</strain>
    </source>
</reference>
<dbReference type="InterPro" id="IPR016195">
    <property type="entry name" value="Pol/histidinol_Pase-like"/>
</dbReference>
<dbReference type="NCBIfam" id="NF038032">
    <property type="entry name" value="CehA_McbA_metalo"/>
    <property type="match status" value="1"/>
</dbReference>
<dbReference type="InterPro" id="IPR052018">
    <property type="entry name" value="PHP_domain"/>
</dbReference>
<dbReference type="RefSeq" id="WP_268063040.1">
    <property type="nucleotide sequence ID" value="NZ_JAPQFJ010000036.1"/>
</dbReference>
<dbReference type="EMBL" id="JAPQFJ010000036">
    <property type="protein sequence ID" value="MCY6960605.1"/>
    <property type="molecule type" value="Genomic_DNA"/>
</dbReference>
<evidence type="ECO:0000259" key="1">
    <source>
        <dbReference type="SMART" id="SM00481"/>
    </source>
</evidence>
<keyword evidence="3" id="KW-1185">Reference proteome</keyword>
<protein>
    <submittedName>
        <fullName evidence="2">CehA/McbA family metallohydrolase</fullName>
    </submittedName>
</protein>
<sequence length="411" mass="48341">MIKFTPENKSKVTSTPKEICITLTNNEFKTSSKIKMYLDDKKVHSKFAKNKIYYSPKKKLPAGSHNVKIIIVDNNREYVIQWQFYIDIKKSKHNNYNFYLGNPHSHTSYSTGKGTPSEAFKYAFKKNLDFLIITDHSSRFRNTSKWEDTKKETDNFNKNYNKFLALRGFEVTSNRFGHFNVLGTNGYYRKIKDFNSFTNWLYKEDTKTIVCINHPHKYIESLDYNPHLDKFINFIEVGNGDLNNKYLKGEKYYYKLLDKGWHLGAINGQDNHKHNWGDSDNLTVVISKSLKTDDFMEALEERRTYSSESRTLNLSFKANNYWMGSIIPINKKINFNIKIEDKKNPINKIELISNDAKIINSKKISKKKKAKWDFSLNYKKNKWYVIKVIYENGFCGISSPIFTKTENNPVF</sequence>
<dbReference type="PANTHER" id="PTHR42924">
    <property type="entry name" value="EXONUCLEASE"/>
    <property type="match status" value="1"/>
</dbReference>
<dbReference type="SUPFAM" id="SSF89550">
    <property type="entry name" value="PHP domain-like"/>
    <property type="match status" value="1"/>
</dbReference>
<name>A0ABT4DE64_9CLOT</name>
<evidence type="ECO:0000313" key="2">
    <source>
        <dbReference type="EMBL" id="MCY6960605.1"/>
    </source>
</evidence>
<organism evidence="2 3">
    <name type="scientific">Clostridium brassicae</name>
    <dbReference type="NCBI Taxonomy" id="2999072"/>
    <lineage>
        <taxon>Bacteria</taxon>
        <taxon>Bacillati</taxon>
        <taxon>Bacillota</taxon>
        <taxon>Clostridia</taxon>
        <taxon>Eubacteriales</taxon>
        <taxon>Clostridiaceae</taxon>
        <taxon>Clostridium</taxon>
    </lineage>
</organism>
<dbReference type="SMART" id="SM00481">
    <property type="entry name" value="POLIIIAc"/>
    <property type="match status" value="1"/>
</dbReference>
<evidence type="ECO:0000313" key="3">
    <source>
        <dbReference type="Proteomes" id="UP001144612"/>
    </source>
</evidence>